<evidence type="ECO:0000313" key="11">
    <source>
        <dbReference type="EMBL" id="KAK6927332.1"/>
    </source>
</evidence>
<accession>A0AAN8Z745</accession>
<comment type="similarity">
    <text evidence="2 9">Belongs to the Aux/IAA family.</text>
</comment>
<evidence type="ECO:0000313" key="12">
    <source>
        <dbReference type="Proteomes" id="UP001370490"/>
    </source>
</evidence>
<protein>
    <recommendedName>
        <fullName evidence="9">Auxin-responsive protein</fullName>
    </recommendedName>
</protein>
<comment type="subunit">
    <text evidence="9">Homodimers and heterodimers.</text>
</comment>
<gene>
    <name evidence="11" type="ORF">RJ641_005923</name>
</gene>
<dbReference type="AlphaFoldDB" id="A0AAN8Z745"/>
<dbReference type="SUPFAM" id="SSF54277">
    <property type="entry name" value="CAD &amp; PB1 domains"/>
    <property type="match status" value="1"/>
</dbReference>
<feature type="non-terminal residue" evidence="11">
    <location>
        <position position="352"/>
    </location>
</feature>
<organism evidence="11 12">
    <name type="scientific">Dillenia turbinata</name>
    <dbReference type="NCBI Taxonomy" id="194707"/>
    <lineage>
        <taxon>Eukaryota</taxon>
        <taxon>Viridiplantae</taxon>
        <taxon>Streptophyta</taxon>
        <taxon>Embryophyta</taxon>
        <taxon>Tracheophyta</taxon>
        <taxon>Spermatophyta</taxon>
        <taxon>Magnoliopsida</taxon>
        <taxon>eudicotyledons</taxon>
        <taxon>Gunneridae</taxon>
        <taxon>Pentapetalae</taxon>
        <taxon>Dilleniales</taxon>
        <taxon>Dilleniaceae</taxon>
        <taxon>Dillenia</taxon>
    </lineage>
</organism>
<dbReference type="PANTHER" id="PTHR31734:SF2">
    <property type="entry name" value="AUXIN-RESPONSIVE PROTEIN IAA26"/>
    <property type="match status" value="1"/>
</dbReference>
<evidence type="ECO:0000256" key="9">
    <source>
        <dbReference type="RuleBase" id="RU004549"/>
    </source>
</evidence>
<evidence type="ECO:0000256" key="5">
    <source>
        <dbReference type="ARBA" id="ARBA00023163"/>
    </source>
</evidence>
<dbReference type="FunFam" id="3.10.20.90:FF:000225">
    <property type="entry name" value="Auxin-responsive protein"/>
    <property type="match status" value="1"/>
</dbReference>
<name>A0AAN8Z745_9MAGN</name>
<keyword evidence="3 9" id="KW-0678">Repressor</keyword>
<keyword evidence="4 9" id="KW-0805">Transcription regulation</keyword>
<sequence length="352" mass="39409">MGDCPKLLNLILKEREWQNEVPEDKELELRLGPPSEHHQTLKLNGMNKPEETNHSLLSLRCFSEETNHSLLSLRCFSSFVSNQNINNTCGAKRVFQEISEAKKGKDDSLTNNRENPIQNQQNLLLMSSITKYPSNAEAVGFNFADKKDCCRPAKPSTAADAAAANSSQKRVAVAPVVGWPPICSFRKNISSNNSSSKLAYELPKKTQELAGFGKSENHNNAFFVKINMDGVPIGRKVDLKAYKTYEELSSAVDDLFRHLLAAQTDGNKIKVEEEKAITGLLDGNGEYTLVYEDNEGDRMLVGDVPWHMFESTAKRLRVLKRSELSALCICSNKQPKGTLDAMFYHVSFGWFK</sequence>
<dbReference type="EMBL" id="JBAMMX010000014">
    <property type="protein sequence ID" value="KAK6927332.1"/>
    <property type="molecule type" value="Genomic_DNA"/>
</dbReference>
<dbReference type="PROSITE" id="PS51745">
    <property type="entry name" value="PB1"/>
    <property type="match status" value="1"/>
</dbReference>
<keyword evidence="12" id="KW-1185">Reference proteome</keyword>
<feature type="domain" description="PB1" evidence="10">
    <location>
        <begin position="221"/>
        <end position="321"/>
    </location>
</feature>
<evidence type="ECO:0000256" key="3">
    <source>
        <dbReference type="ARBA" id="ARBA00022491"/>
    </source>
</evidence>
<evidence type="ECO:0000256" key="6">
    <source>
        <dbReference type="ARBA" id="ARBA00023242"/>
    </source>
</evidence>
<dbReference type="Proteomes" id="UP001370490">
    <property type="component" value="Unassembled WGS sequence"/>
</dbReference>
<dbReference type="InterPro" id="IPR003311">
    <property type="entry name" value="AUX_IAA"/>
</dbReference>
<evidence type="ECO:0000256" key="7">
    <source>
        <dbReference type="ARBA" id="ARBA00023294"/>
    </source>
</evidence>
<keyword evidence="6 9" id="KW-0539">Nucleus</keyword>
<dbReference type="PANTHER" id="PTHR31734">
    <property type="entry name" value="AUXIN-RESPONSIVE PROTEIN IAA17"/>
    <property type="match status" value="1"/>
</dbReference>
<evidence type="ECO:0000256" key="1">
    <source>
        <dbReference type="ARBA" id="ARBA00004123"/>
    </source>
</evidence>
<dbReference type="InterPro" id="IPR033389">
    <property type="entry name" value="AUX/IAA_dom"/>
</dbReference>
<evidence type="ECO:0000259" key="10">
    <source>
        <dbReference type="PROSITE" id="PS51745"/>
    </source>
</evidence>
<dbReference type="GO" id="GO:0005634">
    <property type="term" value="C:nucleus"/>
    <property type="evidence" value="ECO:0007669"/>
    <property type="project" value="UniProtKB-SubCell"/>
</dbReference>
<dbReference type="Gene3D" id="3.10.20.90">
    <property type="entry name" value="Phosphatidylinositol 3-kinase Catalytic Subunit, Chain A, domain 1"/>
    <property type="match status" value="1"/>
</dbReference>
<dbReference type="GO" id="GO:0009734">
    <property type="term" value="P:auxin-activated signaling pathway"/>
    <property type="evidence" value="ECO:0007669"/>
    <property type="project" value="UniProtKB-UniRule"/>
</dbReference>
<comment type="caution">
    <text evidence="11">The sequence shown here is derived from an EMBL/GenBank/DDBJ whole genome shotgun (WGS) entry which is preliminary data.</text>
</comment>
<keyword evidence="5 9" id="KW-0804">Transcription</keyword>
<dbReference type="GO" id="GO:0006355">
    <property type="term" value="P:regulation of DNA-templated transcription"/>
    <property type="evidence" value="ECO:0007669"/>
    <property type="project" value="InterPro"/>
</dbReference>
<dbReference type="Pfam" id="PF02309">
    <property type="entry name" value="AUX_IAA"/>
    <property type="match status" value="1"/>
</dbReference>
<dbReference type="InterPro" id="IPR053793">
    <property type="entry name" value="PB1-like"/>
</dbReference>
<proteinExistence type="inferred from homology"/>
<comment type="function">
    <text evidence="8">Aux/IAA proteins are short-lived transcriptional factors that function as repressors of early auxin response genes at low auxin concentrations. Repression is thought to result from the interaction with auxin response factors (ARFs), proteins that bind to the auxin-responsive promoter element (AuxRE). Formation of heterodimers with ARF proteins may alter their ability to modulate early auxin response genes expression.</text>
</comment>
<evidence type="ECO:0000256" key="4">
    <source>
        <dbReference type="ARBA" id="ARBA00023015"/>
    </source>
</evidence>
<evidence type="ECO:0000256" key="2">
    <source>
        <dbReference type="ARBA" id="ARBA00006728"/>
    </source>
</evidence>
<reference evidence="11 12" key="1">
    <citation type="submission" date="2023-12" db="EMBL/GenBank/DDBJ databases">
        <title>A high-quality genome assembly for Dillenia turbinata (Dilleniales).</title>
        <authorList>
            <person name="Chanderbali A."/>
        </authorList>
    </citation>
    <scope>NUCLEOTIDE SEQUENCE [LARGE SCALE GENOMIC DNA]</scope>
    <source>
        <strain evidence="11">LSX21</strain>
        <tissue evidence="11">Leaf</tissue>
    </source>
</reference>
<evidence type="ECO:0000256" key="8">
    <source>
        <dbReference type="ARBA" id="ARBA00025283"/>
    </source>
</evidence>
<comment type="subcellular location">
    <subcellularLocation>
        <location evidence="1 9">Nucleus</location>
    </subcellularLocation>
</comment>
<keyword evidence="7 9" id="KW-0927">Auxin signaling pathway</keyword>